<sequence length="320" mass="33869">MTEYRAVFDANIRFVNGGGLRAEGFRLDVPSRDLGEGELARLLVRHLGLALVGSVEFSNLDVVAEPHKGSRGVAESGIALAERAGAADAAPARAAAARGELVDLSHPIRDGLVTYPGIPAPTIVPHLTREASREHYAPGTEFEIDLITMAGNTGTYLDSPFHRYEHGGDLASLELATLVGLPAEVFHLADASERGIPAEVFFERELADAAVLLHTGWSRHFGTPAYAHGSPFLSEAGARHLADAGVALVGIDALNIDDTEGTGTRPAHSILLAAGIHVVEHLTGLDRVPARGARFTAVPPKVERFGTFPVRAFAELPVDV</sequence>
<keyword evidence="2" id="KW-1185">Reference proteome</keyword>
<dbReference type="RefSeq" id="WP_204392011.1">
    <property type="nucleotide sequence ID" value="NZ_JAFBBW010000001.1"/>
</dbReference>
<organism evidence="1 2">
    <name type="scientific">Agromyces aurantiacus</name>
    <dbReference type="NCBI Taxonomy" id="165814"/>
    <lineage>
        <taxon>Bacteria</taxon>
        <taxon>Bacillati</taxon>
        <taxon>Actinomycetota</taxon>
        <taxon>Actinomycetes</taxon>
        <taxon>Micrococcales</taxon>
        <taxon>Microbacteriaceae</taxon>
        <taxon>Agromyces</taxon>
    </lineage>
</organism>
<protein>
    <submittedName>
        <fullName evidence="1">Cyclase family protein</fullName>
        <ecNumber evidence="1">3.5.-.-</ecNumber>
    </submittedName>
</protein>
<reference evidence="2" key="1">
    <citation type="journal article" date="2019" name="Int. J. Syst. Evol. Microbiol.">
        <title>The Global Catalogue of Microorganisms (GCM) 10K type strain sequencing project: providing services to taxonomists for standard genome sequencing and annotation.</title>
        <authorList>
            <consortium name="The Broad Institute Genomics Platform"/>
            <consortium name="The Broad Institute Genome Sequencing Center for Infectious Disease"/>
            <person name="Wu L."/>
            <person name="Ma J."/>
        </authorList>
    </citation>
    <scope>NUCLEOTIDE SEQUENCE [LARGE SCALE GENOMIC DNA]</scope>
    <source>
        <strain evidence="2">CGMCC 1.12192</strain>
    </source>
</reference>
<dbReference type="Gene3D" id="3.50.30.50">
    <property type="entry name" value="Putative cyclase"/>
    <property type="match status" value="1"/>
</dbReference>
<name>A0ABV9R3W8_9MICO</name>
<dbReference type="PANTHER" id="PTHR31118:SF12">
    <property type="entry name" value="CYCLASE-LIKE PROTEIN 2"/>
    <property type="match status" value="1"/>
</dbReference>
<dbReference type="SUPFAM" id="SSF102198">
    <property type="entry name" value="Putative cyclase"/>
    <property type="match status" value="1"/>
</dbReference>
<dbReference type="EMBL" id="JBHSJC010000001">
    <property type="protein sequence ID" value="MFC4828796.1"/>
    <property type="molecule type" value="Genomic_DNA"/>
</dbReference>
<dbReference type="InterPro" id="IPR037175">
    <property type="entry name" value="KFase_sf"/>
</dbReference>
<comment type="caution">
    <text evidence="1">The sequence shown here is derived from an EMBL/GenBank/DDBJ whole genome shotgun (WGS) entry which is preliminary data.</text>
</comment>
<evidence type="ECO:0000313" key="2">
    <source>
        <dbReference type="Proteomes" id="UP001595960"/>
    </source>
</evidence>
<dbReference type="Proteomes" id="UP001595960">
    <property type="component" value="Unassembled WGS sequence"/>
</dbReference>
<dbReference type="InterPro" id="IPR007325">
    <property type="entry name" value="KFase/CYL"/>
</dbReference>
<dbReference type="EC" id="3.5.-.-" evidence="1"/>
<proteinExistence type="predicted"/>
<keyword evidence="1" id="KW-0378">Hydrolase</keyword>
<evidence type="ECO:0000313" key="1">
    <source>
        <dbReference type="EMBL" id="MFC4828796.1"/>
    </source>
</evidence>
<dbReference type="Pfam" id="PF04199">
    <property type="entry name" value="Cyclase"/>
    <property type="match status" value="1"/>
</dbReference>
<gene>
    <name evidence="1" type="ORF">ACFPER_08365</name>
</gene>
<accession>A0ABV9R3W8</accession>
<dbReference type="PANTHER" id="PTHR31118">
    <property type="entry name" value="CYCLASE-LIKE PROTEIN 2"/>
    <property type="match status" value="1"/>
</dbReference>
<dbReference type="GO" id="GO:0016787">
    <property type="term" value="F:hydrolase activity"/>
    <property type="evidence" value="ECO:0007669"/>
    <property type="project" value="UniProtKB-KW"/>
</dbReference>